<evidence type="ECO:0000313" key="3">
    <source>
        <dbReference type="EMBL" id="KNX40458.1"/>
    </source>
</evidence>
<dbReference type="GO" id="GO:0003700">
    <property type="term" value="F:DNA-binding transcription factor activity"/>
    <property type="evidence" value="ECO:0007669"/>
    <property type="project" value="InterPro"/>
</dbReference>
<dbReference type="RefSeq" id="WP_050663870.1">
    <property type="nucleotide sequence ID" value="NZ_CP118494.1"/>
</dbReference>
<dbReference type="AlphaFoldDB" id="A0A0L6CSG7"/>
<dbReference type="Pfam" id="PF13411">
    <property type="entry name" value="MerR_1"/>
    <property type="match status" value="1"/>
</dbReference>
<accession>A0A0L6CSG7</accession>
<keyword evidence="1" id="KW-0238">DNA-binding</keyword>
<reference evidence="4" key="1">
    <citation type="submission" date="2015-07" db="EMBL/GenBank/DDBJ databases">
        <title>Draft Genome Sequence of Roseovarius tolerans EL-164, a producer of N-Acylated Alanine Methyl Esters (NAMEs).</title>
        <authorList>
            <person name="Voget S."/>
            <person name="Bruns H."/>
            <person name="Wagner-Doebler I."/>
            <person name="Schulz S."/>
            <person name="Daniel R."/>
        </authorList>
    </citation>
    <scope>NUCLEOTIDE SEQUENCE [LARGE SCALE GENOMIC DNA]</scope>
    <source>
        <strain evidence="4">EL-164</strain>
    </source>
</reference>
<dbReference type="CDD" id="cd04785">
    <property type="entry name" value="HTH_CadR-PbrR-like"/>
    <property type="match status" value="1"/>
</dbReference>
<evidence type="ECO:0000259" key="2">
    <source>
        <dbReference type="PROSITE" id="PS50937"/>
    </source>
</evidence>
<dbReference type="InterPro" id="IPR009061">
    <property type="entry name" value="DNA-bd_dom_put_sf"/>
</dbReference>
<proteinExistence type="predicted"/>
<dbReference type="SMART" id="SM00422">
    <property type="entry name" value="HTH_MERR"/>
    <property type="match status" value="1"/>
</dbReference>
<gene>
    <name evidence="3" type="primary">zntR_3</name>
    <name evidence="3" type="ORF">ROTO_30140</name>
</gene>
<dbReference type="InterPro" id="IPR047057">
    <property type="entry name" value="MerR_fam"/>
</dbReference>
<comment type="caution">
    <text evidence="3">The sequence shown here is derived from an EMBL/GenBank/DDBJ whole genome shotgun (WGS) entry which is preliminary data.</text>
</comment>
<dbReference type="SUPFAM" id="SSF46955">
    <property type="entry name" value="Putative DNA-binding domain"/>
    <property type="match status" value="1"/>
</dbReference>
<protein>
    <submittedName>
        <fullName evidence="3">HTH-type transcriptional regulator ZntR</fullName>
    </submittedName>
</protein>
<evidence type="ECO:0000313" key="4">
    <source>
        <dbReference type="Proteomes" id="UP000037046"/>
    </source>
</evidence>
<dbReference type="STRING" id="74031.SAMN04488077_107170"/>
<dbReference type="PROSITE" id="PS00552">
    <property type="entry name" value="HTH_MERR_1"/>
    <property type="match status" value="1"/>
</dbReference>
<dbReference type="GO" id="GO:0003677">
    <property type="term" value="F:DNA binding"/>
    <property type="evidence" value="ECO:0007669"/>
    <property type="project" value="UniProtKB-KW"/>
</dbReference>
<keyword evidence="4" id="KW-1185">Reference proteome</keyword>
<dbReference type="OrthoDB" id="9802944at2"/>
<dbReference type="InterPro" id="IPR000551">
    <property type="entry name" value="MerR-type_HTH_dom"/>
</dbReference>
<dbReference type="PROSITE" id="PS50937">
    <property type="entry name" value="HTH_MERR_2"/>
    <property type="match status" value="1"/>
</dbReference>
<dbReference type="PANTHER" id="PTHR30204">
    <property type="entry name" value="REDOX-CYCLING DRUG-SENSING TRANSCRIPTIONAL ACTIVATOR SOXR"/>
    <property type="match status" value="1"/>
</dbReference>
<feature type="domain" description="HTH merR-type" evidence="2">
    <location>
        <begin position="1"/>
        <end position="71"/>
    </location>
</feature>
<evidence type="ECO:0000256" key="1">
    <source>
        <dbReference type="ARBA" id="ARBA00023125"/>
    </source>
</evidence>
<dbReference type="PRINTS" id="PR00040">
    <property type="entry name" value="HTHMERR"/>
</dbReference>
<dbReference type="Proteomes" id="UP000037046">
    <property type="component" value="Unassembled WGS sequence"/>
</dbReference>
<dbReference type="PANTHER" id="PTHR30204:SF92">
    <property type="entry name" value="HTH-TYPE TRANSCRIPTIONAL REGULATOR ZNTR"/>
    <property type="match status" value="1"/>
</dbReference>
<dbReference type="EMBL" id="LGVV01000052">
    <property type="protein sequence ID" value="KNX40458.1"/>
    <property type="molecule type" value="Genomic_DNA"/>
</dbReference>
<dbReference type="PATRIC" id="fig|74031.6.peg.3073"/>
<sequence>MFFSIGDLARRTGVKVPTIRYYEARGLLDAPLRSAGNQRRYAQAELERLRFIRHARDLGFSLGAISSLIELQEHPDRGCETATRIAQDQLEAVRQKIGRLRALETELERITAGCTGTGVSRECYVLASLADHELCDHDHAPMDG</sequence>
<dbReference type="Gene3D" id="1.10.1660.10">
    <property type="match status" value="1"/>
</dbReference>
<organism evidence="3 4">
    <name type="scientific">Roseovarius tolerans</name>
    <dbReference type="NCBI Taxonomy" id="74031"/>
    <lineage>
        <taxon>Bacteria</taxon>
        <taxon>Pseudomonadati</taxon>
        <taxon>Pseudomonadota</taxon>
        <taxon>Alphaproteobacteria</taxon>
        <taxon>Rhodobacterales</taxon>
        <taxon>Roseobacteraceae</taxon>
        <taxon>Roseovarius</taxon>
    </lineage>
</organism>
<name>A0A0L6CSG7_9RHOB</name>